<reference evidence="3 4" key="1">
    <citation type="submission" date="2018-11" db="EMBL/GenBank/DDBJ databases">
        <title>Complete genome sequence of Nocardioides baekrokdamisoli strain KCTC 39748.</title>
        <authorList>
            <person name="Kang S.W."/>
            <person name="Lee K.C."/>
            <person name="Kim K.K."/>
            <person name="Kim J.S."/>
            <person name="Kim D.S."/>
            <person name="Ko S.H."/>
            <person name="Yang S.H."/>
            <person name="Shin Y.K."/>
            <person name="Lee J.S."/>
        </authorList>
    </citation>
    <scope>NUCLEOTIDE SEQUENCE [LARGE SCALE GENOMIC DNA]</scope>
    <source>
        <strain evidence="3 4">KCTC 39748</strain>
    </source>
</reference>
<dbReference type="PANTHER" id="PTHR35377:SF8">
    <property type="entry name" value="ANTITOXIN VAPB22"/>
    <property type="match status" value="1"/>
</dbReference>
<proteinExistence type="inferred from homology"/>
<evidence type="ECO:0000256" key="2">
    <source>
        <dbReference type="RuleBase" id="RU362080"/>
    </source>
</evidence>
<dbReference type="KEGG" id="nbe:Back2_15520"/>
<dbReference type="Pfam" id="PF02604">
    <property type="entry name" value="PhdYeFM_antitox"/>
    <property type="match status" value="1"/>
</dbReference>
<dbReference type="EMBL" id="AP019307">
    <property type="protein sequence ID" value="BBH17265.1"/>
    <property type="molecule type" value="Genomic_DNA"/>
</dbReference>
<dbReference type="InterPro" id="IPR051416">
    <property type="entry name" value="phD-YefM_TA_antitoxins"/>
</dbReference>
<accession>A0A3G9IMN4</accession>
<evidence type="ECO:0000256" key="1">
    <source>
        <dbReference type="ARBA" id="ARBA00009981"/>
    </source>
</evidence>
<name>A0A3G9IMN4_9ACTN</name>
<dbReference type="InterPro" id="IPR006442">
    <property type="entry name" value="Antitoxin_Phd/YefM"/>
</dbReference>
<organism evidence="3 4">
    <name type="scientific">Nocardioides baekrokdamisoli</name>
    <dbReference type="NCBI Taxonomy" id="1804624"/>
    <lineage>
        <taxon>Bacteria</taxon>
        <taxon>Bacillati</taxon>
        <taxon>Actinomycetota</taxon>
        <taxon>Actinomycetes</taxon>
        <taxon>Propionibacteriales</taxon>
        <taxon>Nocardioidaceae</taxon>
        <taxon>Nocardioides</taxon>
    </lineage>
</organism>
<keyword evidence="4" id="KW-1185">Reference proteome</keyword>
<gene>
    <name evidence="3" type="ORF">Back2_15520</name>
</gene>
<protein>
    <recommendedName>
        <fullName evidence="2">Antitoxin</fullName>
    </recommendedName>
</protein>
<dbReference type="Gene3D" id="3.40.1620.10">
    <property type="entry name" value="YefM-like domain"/>
    <property type="match status" value="1"/>
</dbReference>
<dbReference type="Proteomes" id="UP000271573">
    <property type="component" value="Chromosome"/>
</dbReference>
<dbReference type="AlphaFoldDB" id="A0A3G9IMN4"/>
<comment type="function">
    <text evidence="2">Antitoxin component of a type II toxin-antitoxin (TA) system.</text>
</comment>
<dbReference type="SUPFAM" id="SSF143120">
    <property type="entry name" value="YefM-like"/>
    <property type="match status" value="1"/>
</dbReference>
<dbReference type="InterPro" id="IPR036165">
    <property type="entry name" value="YefM-like_sf"/>
</dbReference>
<evidence type="ECO:0000313" key="3">
    <source>
        <dbReference type="EMBL" id="BBH17265.1"/>
    </source>
</evidence>
<dbReference type="PANTHER" id="PTHR35377">
    <property type="entry name" value="ANTITOXIN VAPB49-RELATED-RELATED"/>
    <property type="match status" value="1"/>
</dbReference>
<dbReference type="NCBIfam" id="TIGR01552">
    <property type="entry name" value="phd_fam"/>
    <property type="match status" value="1"/>
</dbReference>
<dbReference type="OrthoDB" id="557859at2"/>
<dbReference type="RefSeq" id="WP_125568298.1">
    <property type="nucleotide sequence ID" value="NZ_AP019307.1"/>
</dbReference>
<comment type="similarity">
    <text evidence="1 2">Belongs to the phD/YefM antitoxin family.</text>
</comment>
<sequence>MTAATVGAYEAKTHLPALLARVEAGETVTITRHGHPVAKLVPISDVRMSDAEWEALLARRSTTKVLNPGETMRDLIHEGHRV</sequence>
<evidence type="ECO:0000313" key="4">
    <source>
        <dbReference type="Proteomes" id="UP000271573"/>
    </source>
</evidence>